<evidence type="ECO:0000313" key="2">
    <source>
        <dbReference type="EMBL" id="NOU59535.1"/>
    </source>
</evidence>
<dbReference type="Gene3D" id="3.90.320.10">
    <property type="match status" value="1"/>
</dbReference>
<dbReference type="SUPFAM" id="SSF52540">
    <property type="entry name" value="P-loop containing nucleoside triphosphate hydrolases"/>
    <property type="match status" value="1"/>
</dbReference>
<dbReference type="Proteomes" id="UP000732105">
    <property type="component" value="Unassembled WGS sequence"/>
</dbReference>
<dbReference type="InterPro" id="IPR011335">
    <property type="entry name" value="Restrct_endonuc-II-like"/>
</dbReference>
<comment type="caution">
    <text evidence="2">The sequence shown here is derived from an EMBL/GenBank/DDBJ whole genome shotgun (WGS) entry which is preliminary data.</text>
</comment>
<gene>
    <name evidence="2" type="ORF">ELS83_06870</name>
</gene>
<dbReference type="InterPro" id="IPR011604">
    <property type="entry name" value="PDDEXK-like_dom_sf"/>
</dbReference>
<evidence type="ECO:0000313" key="3">
    <source>
        <dbReference type="Proteomes" id="UP000732105"/>
    </source>
</evidence>
<dbReference type="EMBL" id="RZNH01000008">
    <property type="protein sequence ID" value="NOU59535.1"/>
    <property type="molecule type" value="Genomic_DNA"/>
</dbReference>
<keyword evidence="3" id="KW-1185">Reference proteome</keyword>
<dbReference type="InterPro" id="IPR027417">
    <property type="entry name" value="P-loop_NTPase"/>
</dbReference>
<protein>
    <submittedName>
        <fullName evidence="2">PD-(D/E)XK nuclease family protein</fullName>
    </submittedName>
</protein>
<dbReference type="InterPro" id="IPR038726">
    <property type="entry name" value="PDDEXK_AddAB-type"/>
</dbReference>
<accession>A0ABX1WTV9</accession>
<reference evidence="2 3" key="1">
    <citation type="submission" date="2018-12" db="EMBL/GenBank/DDBJ databases">
        <title>Marinifilum JC070 sp. nov., a marine bacterium isolated from Yongle Blue Hole in the South China Sea.</title>
        <authorList>
            <person name="Fu T."/>
        </authorList>
    </citation>
    <scope>NUCLEOTIDE SEQUENCE [LARGE SCALE GENOMIC DNA]</scope>
    <source>
        <strain evidence="2 3">JC070</strain>
    </source>
</reference>
<dbReference type="Pfam" id="PF12705">
    <property type="entry name" value="PDDEXK_1"/>
    <property type="match status" value="1"/>
</dbReference>
<sequence>MACFSQGILKLYFRTGTLRAIKLDLYPTLYMNSFLQQITKELYSKYKNELSDCILVFPNRRAGLFFSKYLNELVTKPIWAPRVFTISEFFKSLSKLQIEDNLGLLFRLYKIYVKRMKVSESFDEFYHWGEMLLGDFDDLDKYRVHAEHLFKNLADEKEIENLFDYLTDEQVEAIQAFWSSFKPEKYSEHQKEFVNLWENLFAIYADLREELKSENLAYEGMASRALLDGLESGEIQLQAKKVIFVGFNALNRCEIDLFEFLKRKDLAEFYWDYDESYLQNPYHEAGLFLRDNIKRFPTPKTEVSFSNIKQNNAKVEFVSLSSEVGQAKYAHSVVQEFCKDSEVAPEETAIVLADEELLLPVLHSIPEVIDNVNVTMGYPAKNTPVASLLRLVIDLQKSARKNGNEIEFHHKEVLALLNHQYLNSVNPDLAHELTQDILTTNKIKVPRSLLLGDEVIEKLFSPVKDVNQFALYLLNLLQNVYQRLETKDEDKSLVDKIEQEYIYHLFLAIKRLKSLLDQHQIEVKQDTFFKILEKMIQSLSIPFEGEPLAGLQVMGILETRLLDFKKLVVLSMNEGKLPKTGTANSFIPYHLRKGFGMPTIDHQDAIFAYYFYRLIQRADDIKLLYSTQSDGIRTGEMSRFLYQLKYESEFSITESSPGYDISLKEAKPISIEKNDRILNRLAEYCGDQFRSFSPSALNTYLTCSLSFYFKYIAGLKEPDQVLEEIDPPTFGNLFHNTLEDLYKPYVGKVLEKEDLEHIRKNKPLIEEKLTTAFRETYFQLPKGKEVQISGRNLLIFDILKKYIDRILVLDQEYAPFKILSLEDKYKIQVPISGNRMVNVSGLIDRVDQVNGTIRILDYKTGKADLFFKDIESLFEKEGKSRNKAAFQTFLYCLFYEDKWKTAEAISPGVYSLKEFFSKKFACMLAKKEGRSKPEPVNDYRVYKKEFLDALTLMFEEIFNPEIPFEQVENEDACRTCLYAEICHR</sequence>
<organism evidence="2 3">
    <name type="scientific">Marinifilum caeruleilacunae</name>
    <dbReference type="NCBI Taxonomy" id="2499076"/>
    <lineage>
        <taxon>Bacteria</taxon>
        <taxon>Pseudomonadati</taxon>
        <taxon>Bacteroidota</taxon>
        <taxon>Bacteroidia</taxon>
        <taxon>Marinilabiliales</taxon>
        <taxon>Marinifilaceae</taxon>
    </lineage>
</organism>
<proteinExistence type="predicted"/>
<dbReference type="SUPFAM" id="SSF52980">
    <property type="entry name" value="Restriction endonuclease-like"/>
    <property type="match status" value="1"/>
</dbReference>
<feature type="domain" description="PD-(D/E)XK endonuclease-like" evidence="1">
    <location>
        <begin position="691"/>
        <end position="983"/>
    </location>
</feature>
<evidence type="ECO:0000259" key="1">
    <source>
        <dbReference type="Pfam" id="PF12705"/>
    </source>
</evidence>
<name>A0ABX1WTV9_9BACT</name>